<sequence length="56" mass="5591">MNQTAVLHIAATGMVGAGVLVSDTLLTVGLLLVGAALFVAGIVLARRDDSAPDTVD</sequence>
<dbReference type="EMBL" id="JAGGKQ010000025">
    <property type="protein sequence ID" value="MBP1923627.1"/>
    <property type="molecule type" value="Genomic_DNA"/>
</dbReference>
<keyword evidence="1" id="KW-1133">Transmembrane helix</keyword>
<keyword evidence="3" id="KW-1185">Reference proteome</keyword>
<feature type="transmembrane region" description="Helical" evidence="1">
    <location>
        <begin position="27"/>
        <end position="45"/>
    </location>
</feature>
<name>A0A8T4GIV9_9EURY</name>
<dbReference type="RefSeq" id="WP_209486623.1">
    <property type="nucleotide sequence ID" value="NZ_JAGGKQ010000025.1"/>
</dbReference>
<organism evidence="2 3">
    <name type="scientific">Halorubrum alkaliphilum</name>
    <dbReference type="NCBI Taxonomy" id="261290"/>
    <lineage>
        <taxon>Archaea</taxon>
        <taxon>Methanobacteriati</taxon>
        <taxon>Methanobacteriota</taxon>
        <taxon>Stenosarchaea group</taxon>
        <taxon>Halobacteria</taxon>
        <taxon>Halobacteriales</taxon>
        <taxon>Haloferacaceae</taxon>
        <taxon>Halorubrum</taxon>
    </lineage>
</organism>
<accession>A0A8T4GIV9</accession>
<keyword evidence="1" id="KW-0812">Transmembrane</keyword>
<evidence type="ECO:0000313" key="2">
    <source>
        <dbReference type="EMBL" id="MBP1923627.1"/>
    </source>
</evidence>
<dbReference type="Proteomes" id="UP000823588">
    <property type="component" value="Unassembled WGS sequence"/>
</dbReference>
<dbReference type="AlphaFoldDB" id="A0A8T4GIV9"/>
<reference evidence="2" key="1">
    <citation type="submission" date="2021-03" db="EMBL/GenBank/DDBJ databases">
        <title>Genomic Encyclopedia of Type Strains, Phase IV (KMG-IV): sequencing the most valuable type-strain genomes for metagenomic binning, comparative biology and taxonomic classification.</title>
        <authorList>
            <person name="Goeker M."/>
        </authorList>
    </citation>
    <scope>NUCLEOTIDE SEQUENCE</scope>
    <source>
        <strain evidence="2">DSM 23564</strain>
    </source>
</reference>
<proteinExistence type="predicted"/>
<protein>
    <submittedName>
        <fullName evidence="2">Uncharacterized protein</fullName>
    </submittedName>
</protein>
<evidence type="ECO:0000256" key="1">
    <source>
        <dbReference type="SAM" id="Phobius"/>
    </source>
</evidence>
<gene>
    <name evidence="2" type="ORF">J2751_002672</name>
</gene>
<evidence type="ECO:0000313" key="3">
    <source>
        <dbReference type="Proteomes" id="UP000823588"/>
    </source>
</evidence>
<comment type="caution">
    <text evidence="2">The sequence shown here is derived from an EMBL/GenBank/DDBJ whole genome shotgun (WGS) entry which is preliminary data.</text>
</comment>
<keyword evidence="1" id="KW-0472">Membrane</keyword>